<dbReference type="InterPro" id="IPR001638">
    <property type="entry name" value="Solute-binding_3/MltF_N"/>
</dbReference>
<dbReference type="SMART" id="SM00062">
    <property type="entry name" value="PBPb"/>
    <property type="match status" value="1"/>
</dbReference>
<dbReference type="Proteomes" id="UP000621455">
    <property type="component" value="Unassembled WGS sequence"/>
</dbReference>
<name>A0ABX0NA88_9BURK</name>
<proteinExistence type="predicted"/>
<keyword evidence="1 2" id="KW-0732">Signal</keyword>
<evidence type="ECO:0000256" key="1">
    <source>
        <dbReference type="ARBA" id="ARBA00022729"/>
    </source>
</evidence>
<dbReference type="EMBL" id="WHJG01000008">
    <property type="protein sequence ID" value="NHZ79714.1"/>
    <property type="molecule type" value="Genomic_DNA"/>
</dbReference>
<feature type="domain" description="Solute-binding protein family 3/N-terminal" evidence="3">
    <location>
        <begin position="24"/>
        <end position="246"/>
    </location>
</feature>
<protein>
    <submittedName>
        <fullName evidence="4">Transporter substrate-binding domain-containing protein</fullName>
    </submittedName>
</protein>
<dbReference type="Gene3D" id="3.40.190.10">
    <property type="entry name" value="Periplasmic binding protein-like II"/>
    <property type="match status" value="2"/>
</dbReference>
<evidence type="ECO:0000313" key="5">
    <source>
        <dbReference type="Proteomes" id="UP000621455"/>
    </source>
</evidence>
<feature type="chain" id="PRO_5046678393" evidence="2">
    <location>
        <begin position="23"/>
        <end position="246"/>
    </location>
</feature>
<dbReference type="SUPFAM" id="SSF53850">
    <property type="entry name" value="Periplasmic binding protein-like II"/>
    <property type="match status" value="1"/>
</dbReference>
<feature type="signal peptide" evidence="2">
    <location>
        <begin position="1"/>
        <end position="22"/>
    </location>
</feature>
<dbReference type="RefSeq" id="WP_167086670.1">
    <property type="nucleotide sequence ID" value="NZ_WHJG01000008.1"/>
</dbReference>
<reference evidence="4 5" key="1">
    <citation type="submission" date="2019-10" db="EMBL/GenBank/DDBJ databases">
        <title>Taxonomy of Antarctic Massilia spp.: description of Massilia rubra sp. nov., Massilia aquatica sp. nov., Massilia mucilaginosa sp. nov., Massilia frigida sp. nov. isolated from streams, lakes and regoliths.</title>
        <authorList>
            <person name="Holochova P."/>
            <person name="Sedlacek I."/>
            <person name="Kralova S."/>
            <person name="Maslanova I."/>
            <person name="Busse H.-J."/>
            <person name="Stankova E."/>
            <person name="Vrbovska V."/>
            <person name="Kovarovic V."/>
            <person name="Bartak M."/>
            <person name="Svec P."/>
            <person name="Pantucek R."/>
        </authorList>
    </citation>
    <scope>NUCLEOTIDE SEQUENCE [LARGE SCALE GENOMIC DNA]</scope>
    <source>
        <strain evidence="4 5">CCM 8695</strain>
    </source>
</reference>
<keyword evidence="5" id="KW-1185">Reference proteome</keyword>
<dbReference type="PANTHER" id="PTHR35936:SF6">
    <property type="entry name" value="AMINO ACID ABC TRANSPORTER SUBSTRATE-BINDING PAAT FAMILY PROTEIN"/>
    <property type="match status" value="1"/>
</dbReference>
<organism evidence="4 5">
    <name type="scientific">Massilia frigida</name>
    <dbReference type="NCBI Taxonomy" id="2609281"/>
    <lineage>
        <taxon>Bacteria</taxon>
        <taxon>Pseudomonadati</taxon>
        <taxon>Pseudomonadota</taxon>
        <taxon>Betaproteobacteria</taxon>
        <taxon>Burkholderiales</taxon>
        <taxon>Oxalobacteraceae</taxon>
        <taxon>Telluria group</taxon>
        <taxon>Massilia</taxon>
    </lineage>
</organism>
<evidence type="ECO:0000313" key="4">
    <source>
        <dbReference type="EMBL" id="NHZ79714.1"/>
    </source>
</evidence>
<sequence length="246" mass="27843">MKIGFLLLSSLFSCAMALPARGAELVFGVSTGSAMPMTRFQHDELTGGLLKDVGDALARELNVRPRYLTLPRKRVEVALASGTVDLLCDLRPEWLDSKRWQWSDTVFSNKQIIVVRIDTAPLSVLRELAGKRTGTITGYRYPPLEHELGPQFVRDDTTSDDLNLRKLLRRRFDYMLTNSLYYDYQRRAHPERARLSRAALVVEPFDTYCALPPGGKLTLAQVNRALMALRKNGRMQAILESYQPAN</sequence>
<comment type="caution">
    <text evidence="4">The sequence shown here is derived from an EMBL/GenBank/DDBJ whole genome shotgun (WGS) entry which is preliminary data.</text>
</comment>
<gene>
    <name evidence="4" type="ORF">F2P44_10540</name>
</gene>
<dbReference type="Pfam" id="PF00497">
    <property type="entry name" value="SBP_bac_3"/>
    <property type="match status" value="1"/>
</dbReference>
<accession>A0ABX0NA88</accession>
<dbReference type="PANTHER" id="PTHR35936">
    <property type="entry name" value="MEMBRANE-BOUND LYTIC MUREIN TRANSGLYCOSYLASE F"/>
    <property type="match status" value="1"/>
</dbReference>
<evidence type="ECO:0000256" key="2">
    <source>
        <dbReference type="SAM" id="SignalP"/>
    </source>
</evidence>
<evidence type="ECO:0000259" key="3">
    <source>
        <dbReference type="SMART" id="SM00062"/>
    </source>
</evidence>